<evidence type="ECO:0000313" key="10">
    <source>
        <dbReference type="EMBL" id="MDQ0469299.1"/>
    </source>
</evidence>
<evidence type="ECO:0000256" key="1">
    <source>
        <dbReference type="ARBA" id="ARBA00004651"/>
    </source>
</evidence>
<feature type="domain" description="ComEC/Rec2-related protein" evidence="8">
    <location>
        <begin position="264"/>
        <end position="548"/>
    </location>
</feature>
<dbReference type="Pfam" id="PF03772">
    <property type="entry name" value="Competence"/>
    <property type="match status" value="1"/>
</dbReference>
<comment type="subcellular location">
    <subcellularLocation>
        <location evidence="1">Cell membrane</location>
        <topology evidence="1">Multi-pass membrane protein</topology>
    </subcellularLocation>
</comment>
<evidence type="ECO:0000256" key="7">
    <source>
        <dbReference type="SAM" id="Phobius"/>
    </source>
</evidence>
<evidence type="ECO:0000256" key="3">
    <source>
        <dbReference type="ARBA" id="ARBA00022692"/>
    </source>
</evidence>
<keyword evidence="5 7" id="KW-0472">Membrane</keyword>
<feature type="transmembrane region" description="Helical" evidence="7">
    <location>
        <begin position="523"/>
        <end position="543"/>
    </location>
</feature>
<evidence type="ECO:0000256" key="2">
    <source>
        <dbReference type="ARBA" id="ARBA00022475"/>
    </source>
</evidence>
<feature type="transmembrane region" description="Helical" evidence="7">
    <location>
        <begin position="346"/>
        <end position="367"/>
    </location>
</feature>
<keyword evidence="11" id="KW-1185">Reference proteome</keyword>
<dbReference type="InterPro" id="IPR052159">
    <property type="entry name" value="Competence_DNA_uptake"/>
</dbReference>
<evidence type="ECO:0000259" key="8">
    <source>
        <dbReference type="Pfam" id="PF03772"/>
    </source>
</evidence>
<feature type="transmembrane region" description="Helical" evidence="7">
    <location>
        <begin position="40"/>
        <end position="61"/>
    </location>
</feature>
<feature type="region of interest" description="Disordered" evidence="6">
    <location>
        <begin position="727"/>
        <end position="749"/>
    </location>
</feature>
<feature type="transmembrane region" description="Helical" evidence="7">
    <location>
        <begin position="89"/>
        <end position="107"/>
    </location>
</feature>
<organism evidence="10 11">
    <name type="scientific">Labrys wisconsinensis</name>
    <dbReference type="NCBI Taxonomy" id="425677"/>
    <lineage>
        <taxon>Bacteria</taxon>
        <taxon>Pseudomonadati</taxon>
        <taxon>Pseudomonadota</taxon>
        <taxon>Alphaproteobacteria</taxon>
        <taxon>Hyphomicrobiales</taxon>
        <taxon>Xanthobacteraceae</taxon>
        <taxon>Labrys</taxon>
    </lineage>
</organism>
<feature type="transmembrane region" description="Helical" evidence="7">
    <location>
        <begin position="318"/>
        <end position="340"/>
    </location>
</feature>
<feature type="domain" description="DUF4131" evidence="9">
    <location>
        <begin position="68"/>
        <end position="218"/>
    </location>
</feature>
<feature type="transmembrane region" description="Helical" evidence="7">
    <location>
        <begin position="549"/>
        <end position="566"/>
    </location>
</feature>
<dbReference type="Pfam" id="PF13567">
    <property type="entry name" value="DUF4131"/>
    <property type="match status" value="1"/>
</dbReference>
<name>A0ABU0J4V8_9HYPH</name>
<evidence type="ECO:0000313" key="11">
    <source>
        <dbReference type="Proteomes" id="UP001242480"/>
    </source>
</evidence>
<reference evidence="10 11" key="1">
    <citation type="submission" date="2023-07" db="EMBL/GenBank/DDBJ databases">
        <title>Genomic Encyclopedia of Type Strains, Phase IV (KMG-IV): sequencing the most valuable type-strain genomes for metagenomic binning, comparative biology and taxonomic classification.</title>
        <authorList>
            <person name="Goeker M."/>
        </authorList>
    </citation>
    <scope>NUCLEOTIDE SEQUENCE [LARGE SCALE GENOMIC DNA]</scope>
    <source>
        <strain evidence="10 11">DSM 19619</strain>
    </source>
</reference>
<gene>
    <name evidence="10" type="ORF">QO011_002310</name>
</gene>
<accession>A0ABU0J4V8</accession>
<dbReference type="InterPro" id="IPR004477">
    <property type="entry name" value="ComEC_N"/>
</dbReference>
<evidence type="ECO:0000259" key="9">
    <source>
        <dbReference type="Pfam" id="PF13567"/>
    </source>
</evidence>
<dbReference type="EMBL" id="JAUSVX010000003">
    <property type="protein sequence ID" value="MDQ0469299.1"/>
    <property type="molecule type" value="Genomic_DNA"/>
</dbReference>
<feature type="transmembrane region" description="Helical" evidence="7">
    <location>
        <begin position="427"/>
        <end position="451"/>
    </location>
</feature>
<feature type="transmembrane region" description="Helical" evidence="7">
    <location>
        <begin position="463"/>
        <end position="486"/>
    </location>
</feature>
<evidence type="ECO:0000256" key="6">
    <source>
        <dbReference type="SAM" id="MobiDB-lite"/>
    </source>
</evidence>
<proteinExistence type="predicted"/>
<evidence type="ECO:0000256" key="5">
    <source>
        <dbReference type="ARBA" id="ARBA00023136"/>
    </source>
</evidence>
<dbReference type="InterPro" id="IPR025405">
    <property type="entry name" value="DUF4131"/>
</dbReference>
<keyword evidence="4 7" id="KW-1133">Transmembrane helix</keyword>
<dbReference type="NCBIfam" id="TIGR00360">
    <property type="entry name" value="ComEC_N-term"/>
    <property type="match status" value="1"/>
</dbReference>
<dbReference type="Proteomes" id="UP001242480">
    <property type="component" value="Unassembled WGS sequence"/>
</dbReference>
<dbReference type="RefSeq" id="WP_307271823.1">
    <property type="nucleotide sequence ID" value="NZ_JAUSVX010000003.1"/>
</dbReference>
<dbReference type="PANTHER" id="PTHR30619">
    <property type="entry name" value="DNA INTERNALIZATION/COMPETENCE PROTEIN COMEC/REC2"/>
    <property type="match status" value="1"/>
</dbReference>
<dbReference type="PANTHER" id="PTHR30619:SF1">
    <property type="entry name" value="RECOMBINATION PROTEIN 2"/>
    <property type="match status" value="1"/>
</dbReference>
<feature type="transmembrane region" description="Helical" evidence="7">
    <location>
        <begin position="284"/>
        <end position="306"/>
    </location>
</feature>
<feature type="transmembrane region" description="Helical" evidence="7">
    <location>
        <begin position="67"/>
        <end position="84"/>
    </location>
</feature>
<feature type="transmembrane region" description="Helical" evidence="7">
    <location>
        <begin position="492"/>
        <end position="511"/>
    </location>
</feature>
<keyword evidence="2" id="KW-1003">Cell membrane</keyword>
<comment type="caution">
    <text evidence="10">The sequence shown here is derived from an EMBL/GenBank/DDBJ whole genome shotgun (WGS) entry which is preliminary data.</text>
</comment>
<keyword evidence="3 7" id="KW-0812">Transmembrane</keyword>
<feature type="transmembrane region" description="Helical" evidence="7">
    <location>
        <begin position="12"/>
        <end position="28"/>
    </location>
</feature>
<evidence type="ECO:0000256" key="4">
    <source>
        <dbReference type="ARBA" id="ARBA00022989"/>
    </source>
</evidence>
<sequence length="749" mass="77951">MAGVDPRRQPFVMPGVATLSQLVATFGARLRAAAAFEADAFDLALVVPIFLGLGVILYFVAPEEPGLAGPATASLAAVAAAWAARGRRWLYIGFVCCAALGVGFSSAKLRTLAVAAPQLTKPLTATMTATVLSVDRRARGGARLVLRPETIAGLAPEAMPALVRLTSTGIDLPAPGDSVTLKALMRPPPPPTVPGGYDFARDAFFHGIGAVGFVAGRIKPAERPVAMTAGERFAAWLDRIRNALTERIVAIVPGEDGAVAASQVTGKRGLIPEDANTALRAAGLYHVVSISGLHMALFAGALFWLIRALLALSQRLALCLPLKALAAMLSLGPAAAYTIFSGAEVATVRSFFMSAIVLMAMALNRTAITRRNVALAAGLVLLTTPEQLLGPSFQMSFGAVAMLVAWYDQPRRPGSRPPTSFAGRVLSRFGVVVVGLMVTTIIASLATAPFSAFHFHRLTVQSLAANFMATPIVSLLIMPLALLALAAEPFGYGAPVWSAMGVAVSWFMAIARMVATWPGSEIVTPQFSSTALAAFSACLVLLAVLRSRLALVAVLPLSLGAALAVASPRPVAILGANGHAALARDGERLAVIADKRDAFNVREWLLAMGDARPPEDPTLAEGRRCDPEGCSVPLGHGRALELDRTMNAIDEDCGKVAILVTPLAAPARCAAAGVVVDRAAILAAGSIAIYEETSSFDAVPRWRVVAARPAGSDRPWAPVAARTIAPRRSAVAPAAATDEAGNEAATEPQ</sequence>
<protein>
    <submittedName>
        <fullName evidence="10">Competence protein ComEC</fullName>
    </submittedName>
</protein>